<feature type="region of interest" description="Disordered" evidence="1">
    <location>
        <begin position="145"/>
        <end position="250"/>
    </location>
</feature>
<evidence type="ECO:0000256" key="1">
    <source>
        <dbReference type="SAM" id="MobiDB-lite"/>
    </source>
</evidence>
<evidence type="ECO:0000313" key="2">
    <source>
        <dbReference type="EMBL" id="PRW59207.1"/>
    </source>
</evidence>
<keyword evidence="3" id="KW-1185">Reference proteome</keyword>
<reference evidence="2 3" key="1">
    <citation type="journal article" date="2018" name="Plant J.">
        <title>Genome sequences of Chlorella sorokiniana UTEX 1602 and Micractinium conductrix SAG 241.80: implications to maltose excretion by a green alga.</title>
        <authorList>
            <person name="Arriola M.B."/>
            <person name="Velmurugan N."/>
            <person name="Zhang Y."/>
            <person name="Plunkett M.H."/>
            <person name="Hondzo H."/>
            <person name="Barney B.M."/>
        </authorList>
    </citation>
    <scope>NUCLEOTIDE SEQUENCE [LARGE SCALE GENOMIC DNA]</scope>
    <source>
        <strain evidence="3">UTEX 1602</strain>
    </source>
</reference>
<dbReference type="EMBL" id="LHPG02000004">
    <property type="protein sequence ID" value="PRW59207.1"/>
    <property type="molecule type" value="Genomic_DNA"/>
</dbReference>
<evidence type="ECO:0000313" key="3">
    <source>
        <dbReference type="Proteomes" id="UP000239899"/>
    </source>
</evidence>
<feature type="compositionally biased region" description="Low complexity" evidence="1">
    <location>
        <begin position="186"/>
        <end position="200"/>
    </location>
</feature>
<protein>
    <submittedName>
        <fullName evidence="2">Uncharacterized protein</fullName>
    </submittedName>
</protein>
<feature type="region of interest" description="Disordered" evidence="1">
    <location>
        <begin position="1"/>
        <end position="20"/>
    </location>
</feature>
<proteinExistence type="predicted"/>
<gene>
    <name evidence="2" type="ORF">C2E21_2508</name>
</gene>
<comment type="caution">
    <text evidence="2">The sequence shown here is derived from an EMBL/GenBank/DDBJ whole genome shotgun (WGS) entry which is preliminary data.</text>
</comment>
<dbReference type="Proteomes" id="UP000239899">
    <property type="component" value="Unassembled WGS sequence"/>
</dbReference>
<feature type="compositionally biased region" description="Low complexity" evidence="1">
    <location>
        <begin position="8"/>
        <end position="18"/>
    </location>
</feature>
<feature type="compositionally biased region" description="Low complexity" evidence="1">
    <location>
        <begin position="161"/>
        <end position="174"/>
    </location>
</feature>
<dbReference type="OrthoDB" id="515571at2759"/>
<organism evidence="2 3">
    <name type="scientific">Chlorella sorokiniana</name>
    <name type="common">Freshwater green alga</name>
    <dbReference type="NCBI Taxonomy" id="3076"/>
    <lineage>
        <taxon>Eukaryota</taxon>
        <taxon>Viridiplantae</taxon>
        <taxon>Chlorophyta</taxon>
        <taxon>core chlorophytes</taxon>
        <taxon>Trebouxiophyceae</taxon>
        <taxon>Chlorellales</taxon>
        <taxon>Chlorellaceae</taxon>
        <taxon>Chlorella clade</taxon>
        <taxon>Chlorella</taxon>
    </lineage>
</organism>
<sequence length="250" mass="26273">MTPDDTAAARAPAAGALAFRPQPTPSVTKALAATLPPRVTLRGARSVGAAWQTWVHYSGQQTFVGRLSRQAAAVAADIVLTWQQHCLTPKTAQKAAQRTLNLPAAGYSSDAALMAQLHRVRTVGQMRQLLEGMLLPDAEPSQPAAAAAAAAAAQLDSPQLSGESSGAQSEGSGSTHSMPMQRGRSATAGTAAAATAAAAAQCRLRHRRKQPSPARSLAPDEDMSVEQEEEPLPAKRLRLSSRRWADDWDS</sequence>
<name>A0A2P6TYR4_CHLSO</name>
<dbReference type="AlphaFoldDB" id="A0A2P6TYR4"/>
<accession>A0A2P6TYR4</accession>
<feature type="compositionally biased region" description="Acidic residues" evidence="1">
    <location>
        <begin position="219"/>
        <end position="231"/>
    </location>
</feature>